<evidence type="ECO:0000313" key="1">
    <source>
        <dbReference type="EMBL" id="GLQ22288.1"/>
    </source>
</evidence>
<protein>
    <submittedName>
        <fullName evidence="1">Uncharacterized protein</fullName>
    </submittedName>
</protein>
<dbReference type="Pfam" id="PF06206">
    <property type="entry name" value="CpeT"/>
    <property type="match status" value="1"/>
</dbReference>
<accession>A0ABQ5V490</accession>
<keyword evidence="2" id="KW-1185">Reference proteome</keyword>
<gene>
    <name evidence="1" type="ORF">GCM10007853_01620</name>
</gene>
<comment type="caution">
    <text evidence="1">The sequence shown here is derived from an EMBL/GenBank/DDBJ whole genome shotgun (WGS) entry which is preliminary data.</text>
</comment>
<dbReference type="CDD" id="cd16338">
    <property type="entry name" value="CpcT"/>
    <property type="match status" value="1"/>
</dbReference>
<proteinExistence type="predicted"/>
<dbReference type="PROSITE" id="PS51257">
    <property type="entry name" value="PROKAR_LIPOPROTEIN"/>
    <property type="match status" value="1"/>
</dbReference>
<dbReference type="InterPro" id="IPR010404">
    <property type="entry name" value="CpcT/CpeT"/>
</dbReference>
<dbReference type="Gene3D" id="2.40.128.590">
    <property type="entry name" value="CpcT/CpeT domain"/>
    <property type="match status" value="1"/>
</dbReference>
<reference evidence="1" key="2">
    <citation type="submission" date="2023-01" db="EMBL/GenBank/DDBJ databases">
        <title>Draft genome sequence of Algimonas ampicilliniresistens strain NBRC 108219.</title>
        <authorList>
            <person name="Sun Q."/>
            <person name="Mori K."/>
        </authorList>
    </citation>
    <scope>NUCLEOTIDE SEQUENCE</scope>
    <source>
        <strain evidence="1">NBRC 108219</strain>
    </source>
</reference>
<evidence type="ECO:0000313" key="2">
    <source>
        <dbReference type="Proteomes" id="UP001161391"/>
    </source>
</evidence>
<reference evidence="1" key="1">
    <citation type="journal article" date="2014" name="Int. J. Syst. Evol. Microbiol.">
        <title>Complete genome of a new Firmicutes species belonging to the dominant human colonic microbiota ('Ruminococcus bicirculans') reveals two chromosomes and a selective capacity to utilize plant glucans.</title>
        <authorList>
            <consortium name="NISC Comparative Sequencing Program"/>
            <person name="Wegmann U."/>
            <person name="Louis P."/>
            <person name="Goesmann A."/>
            <person name="Henrissat B."/>
            <person name="Duncan S.H."/>
            <person name="Flint H.J."/>
        </authorList>
    </citation>
    <scope>NUCLEOTIDE SEQUENCE</scope>
    <source>
        <strain evidence="1">NBRC 108219</strain>
    </source>
</reference>
<dbReference type="EMBL" id="BSNK01000001">
    <property type="protein sequence ID" value="GLQ22288.1"/>
    <property type="molecule type" value="Genomic_DNA"/>
</dbReference>
<name>A0ABQ5V490_9PROT</name>
<dbReference type="Proteomes" id="UP001161391">
    <property type="component" value="Unassembled WGS sequence"/>
</dbReference>
<organism evidence="1 2">
    <name type="scientific">Algimonas ampicilliniresistens</name>
    <dbReference type="NCBI Taxonomy" id="1298735"/>
    <lineage>
        <taxon>Bacteria</taxon>
        <taxon>Pseudomonadati</taxon>
        <taxon>Pseudomonadota</taxon>
        <taxon>Alphaproteobacteria</taxon>
        <taxon>Maricaulales</taxon>
        <taxon>Robiginitomaculaceae</taxon>
        <taxon>Algimonas</taxon>
    </lineage>
</organism>
<sequence length="210" mass="23478">MKSYTFLSVSAVALTVLGSCTTTPVPDTPIKPVTRLAMDLEGTYNRAVSDAAEPLRDRRIRLSPLGAGEWIYYQVNEGADLENVYRQRVLQLQARDNGTIAQVAYTLKTPEPFQALDAPLSALTLSDLDITLTEGCEMIWIEMPNGWAGRVDPGRCVIFSDRRDTNMRIGSRADLIGNRLRQAESGYDMDGVRLWGSEDGEWLTLYRRSQ</sequence>
<dbReference type="InterPro" id="IPR038672">
    <property type="entry name" value="CpcT/CpeT_sf"/>
</dbReference>
<dbReference type="RefSeq" id="WP_284386610.1">
    <property type="nucleotide sequence ID" value="NZ_BSNK01000001.1"/>
</dbReference>